<dbReference type="Pfam" id="PF11740">
    <property type="entry name" value="KfrA_N"/>
    <property type="match status" value="1"/>
</dbReference>
<organism evidence="4 5">
    <name type="scientific">Chitinimonas arctica</name>
    <dbReference type="NCBI Taxonomy" id="2594795"/>
    <lineage>
        <taxon>Bacteria</taxon>
        <taxon>Pseudomonadati</taxon>
        <taxon>Pseudomonadota</taxon>
        <taxon>Betaproteobacteria</taxon>
        <taxon>Neisseriales</taxon>
        <taxon>Chitinibacteraceae</taxon>
        <taxon>Chitinimonas</taxon>
    </lineage>
</organism>
<proteinExistence type="predicted"/>
<feature type="region of interest" description="Disordered" evidence="2">
    <location>
        <begin position="91"/>
        <end position="115"/>
    </location>
</feature>
<evidence type="ECO:0000313" key="4">
    <source>
        <dbReference type="EMBL" id="QDQ28895.1"/>
    </source>
</evidence>
<evidence type="ECO:0000256" key="1">
    <source>
        <dbReference type="SAM" id="Coils"/>
    </source>
</evidence>
<sequence>MARAGIHKSEVQRARDALMAQGKHPSIDAIRQALGNTGSKTTIQRYLRELEEENGHAAGSEIQVGEAIQDLIQRLAARLQEDAARQLVELRSQSDSQLRQKDEELSRKQAEAAALQAELQRSDAALQAEQHSHGEARQALQTARTANERLTQQLADLGDRLKDNEAHRLSLEEKHKHAREALEHYRQSVKDQREQEQRRHEHQVQQLQMEIRTLSQTAIVKQDELTRVHQELAKTSADLAGVRKALRQAELAGEKLAQANATLQGKVSGLESMGAREAERLNQQLTLNRDLTARLAAIEANAKALEGEQIRLQTALDVQASLLAVLAPPPAEESAANPPS</sequence>
<reference evidence="5" key="1">
    <citation type="submission" date="2019-07" db="EMBL/GenBank/DDBJ databases">
        <title>Chitinimonas sp. nov., isolated from Ny-Alesund, arctica soil.</title>
        <authorList>
            <person name="Xu Q."/>
            <person name="Peng F."/>
        </authorList>
    </citation>
    <scope>NUCLEOTIDE SEQUENCE [LARGE SCALE GENOMIC DNA]</scope>
    <source>
        <strain evidence="5">R3-44</strain>
    </source>
</reference>
<protein>
    <recommendedName>
        <fullName evidence="3">KfrA N-terminal DNA-binding domain-containing protein</fullName>
    </recommendedName>
</protein>
<name>A0A516SL71_9NEIS</name>
<evidence type="ECO:0000259" key="3">
    <source>
        <dbReference type="Pfam" id="PF11740"/>
    </source>
</evidence>
<keyword evidence="5" id="KW-1185">Reference proteome</keyword>
<dbReference type="AlphaFoldDB" id="A0A516SL71"/>
<gene>
    <name evidence="4" type="ORF">FNU76_22485</name>
</gene>
<dbReference type="RefSeq" id="WP_144280278.1">
    <property type="nucleotide sequence ID" value="NZ_CP041730.1"/>
</dbReference>
<dbReference type="EMBL" id="CP041730">
    <property type="protein sequence ID" value="QDQ28895.1"/>
    <property type="molecule type" value="Genomic_DNA"/>
</dbReference>
<feature type="domain" description="KfrA N-terminal DNA-binding" evidence="3">
    <location>
        <begin position="8"/>
        <end position="119"/>
    </location>
</feature>
<feature type="coiled-coil region" evidence="1">
    <location>
        <begin position="288"/>
        <end position="315"/>
    </location>
</feature>
<evidence type="ECO:0000313" key="5">
    <source>
        <dbReference type="Proteomes" id="UP000317550"/>
    </source>
</evidence>
<dbReference type="KEGG" id="cari:FNU76_22485"/>
<keyword evidence="1" id="KW-0175">Coiled coil</keyword>
<dbReference type="OrthoDB" id="7015148at2"/>
<dbReference type="InterPro" id="IPR021104">
    <property type="entry name" value="KfrA_DNA-bd_N"/>
</dbReference>
<feature type="compositionally biased region" description="Basic and acidic residues" evidence="2">
    <location>
        <begin position="98"/>
        <end position="110"/>
    </location>
</feature>
<evidence type="ECO:0000256" key="2">
    <source>
        <dbReference type="SAM" id="MobiDB-lite"/>
    </source>
</evidence>
<accession>A0A516SL71</accession>
<dbReference type="Proteomes" id="UP000317550">
    <property type="component" value="Chromosome"/>
</dbReference>